<dbReference type="EC" id="5.6.2.3" evidence="1"/>
<keyword evidence="1" id="KW-0234">DNA repair</keyword>
<comment type="caution">
    <text evidence="4">The sequence shown here is derived from an EMBL/GenBank/DDBJ whole genome shotgun (WGS) entry which is preliminary data.</text>
</comment>
<dbReference type="EMBL" id="CAJNRE010012607">
    <property type="protein sequence ID" value="CAF2111772.1"/>
    <property type="molecule type" value="Genomic_DNA"/>
</dbReference>
<dbReference type="Pfam" id="PF21530">
    <property type="entry name" value="Pif1_2B_dom"/>
    <property type="match status" value="1"/>
</dbReference>
<reference evidence="4" key="1">
    <citation type="submission" date="2021-02" db="EMBL/GenBank/DDBJ databases">
        <authorList>
            <person name="Nowell W R."/>
        </authorList>
    </citation>
    <scope>NUCLEOTIDE SEQUENCE</scope>
</reference>
<dbReference type="GO" id="GO:0043139">
    <property type="term" value="F:5'-3' DNA helicase activity"/>
    <property type="evidence" value="ECO:0007669"/>
    <property type="project" value="UniProtKB-EC"/>
</dbReference>
<keyword evidence="1" id="KW-0233">DNA recombination</keyword>
<dbReference type="GO" id="GO:0006281">
    <property type="term" value="P:DNA repair"/>
    <property type="evidence" value="ECO:0007669"/>
    <property type="project" value="UniProtKB-KW"/>
</dbReference>
<name>A0A816UQ37_9BILA</name>
<dbReference type="GO" id="GO:0016787">
    <property type="term" value="F:hydrolase activity"/>
    <property type="evidence" value="ECO:0007669"/>
    <property type="project" value="UniProtKB-KW"/>
</dbReference>
<organism evidence="4 5">
    <name type="scientific">Rotaria magnacalcarata</name>
    <dbReference type="NCBI Taxonomy" id="392030"/>
    <lineage>
        <taxon>Eukaryota</taxon>
        <taxon>Metazoa</taxon>
        <taxon>Spiralia</taxon>
        <taxon>Gnathifera</taxon>
        <taxon>Rotifera</taxon>
        <taxon>Eurotatoria</taxon>
        <taxon>Bdelloidea</taxon>
        <taxon>Philodinida</taxon>
        <taxon>Philodinidae</taxon>
        <taxon>Rotaria</taxon>
    </lineage>
</organism>
<dbReference type="GO" id="GO:0005524">
    <property type="term" value="F:ATP binding"/>
    <property type="evidence" value="ECO:0007669"/>
    <property type="project" value="UniProtKB-KW"/>
</dbReference>
<feature type="domain" description="DNA helicase Pif1-like 2B" evidence="3">
    <location>
        <begin position="117"/>
        <end position="163"/>
    </location>
</feature>
<keyword evidence="1" id="KW-0378">Hydrolase</keyword>
<keyword evidence="1" id="KW-0547">Nucleotide-binding</keyword>
<dbReference type="PANTHER" id="PTHR10492">
    <property type="match status" value="1"/>
</dbReference>
<dbReference type="Pfam" id="PF05970">
    <property type="entry name" value="PIF1"/>
    <property type="match status" value="1"/>
</dbReference>
<comment type="cofactor">
    <cofactor evidence="1">
        <name>Mg(2+)</name>
        <dbReference type="ChEBI" id="CHEBI:18420"/>
    </cofactor>
</comment>
<evidence type="ECO:0000259" key="3">
    <source>
        <dbReference type="Pfam" id="PF21530"/>
    </source>
</evidence>
<dbReference type="GO" id="GO:0000723">
    <property type="term" value="P:telomere maintenance"/>
    <property type="evidence" value="ECO:0007669"/>
    <property type="project" value="InterPro"/>
</dbReference>
<gene>
    <name evidence="4" type="ORF">MBJ925_LOCUS24286</name>
</gene>
<evidence type="ECO:0000313" key="4">
    <source>
        <dbReference type="EMBL" id="CAF2111772.1"/>
    </source>
</evidence>
<dbReference type="SUPFAM" id="SSF52540">
    <property type="entry name" value="P-loop containing nucleoside triphosphate hydrolases"/>
    <property type="match status" value="1"/>
</dbReference>
<dbReference type="InterPro" id="IPR049163">
    <property type="entry name" value="Pif1-like_2B_dom"/>
</dbReference>
<accession>A0A816UQ37</accession>
<evidence type="ECO:0000259" key="2">
    <source>
        <dbReference type="Pfam" id="PF05970"/>
    </source>
</evidence>
<comment type="catalytic activity">
    <reaction evidence="1">
        <text>ATP + H2O = ADP + phosphate + H(+)</text>
        <dbReference type="Rhea" id="RHEA:13065"/>
        <dbReference type="ChEBI" id="CHEBI:15377"/>
        <dbReference type="ChEBI" id="CHEBI:15378"/>
        <dbReference type="ChEBI" id="CHEBI:30616"/>
        <dbReference type="ChEBI" id="CHEBI:43474"/>
        <dbReference type="ChEBI" id="CHEBI:456216"/>
        <dbReference type="EC" id="5.6.2.3"/>
    </reaction>
</comment>
<protein>
    <recommendedName>
        <fullName evidence="1">ATP-dependent DNA helicase</fullName>
        <ecNumber evidence="1">5.6.2.3</ecNumber>
    </recommendedName>
</protein>
<dbReference type="Proteomes" id="UP000663824">
    <property type="component" value="Unassembled WGS sequence"/>
</dbReference>
<dbReference type="PANTHER" id="PTHR10492:SF57">
    <property type="entry name" value="ATP-DEPENDENT DNA HELICASE"/>
    <property type="match status" value="1"/>
</dbReference>
<sequence length="219" mass="24685">MVLGGDFRQVLPVVRLANMSQLIAATLKSSEFWSYFKTIHLSKNMRQGLSEEEFSEWLIKLGNGNGELPASENDEIDLPTGCISDVLQRLHGVETVYSIVDDIEFEDGEDGCNYPTEFLNSLAPSGMPPHKLNLKTDAIVMLLRNLDVNRGLYNGIRLIVKRLHNYTVDCEVTTGSNKGSRTLIARISLLPSDTFLPFKVRRRQFPIRLSFAMPINKLQ</sequence>
<dbReference type="GO" id="GO:0006310">
    <property type="term" value="P:DNA recombination"/>
    <property type="evidence" value="ECO:0007669"/>
    <property type="project" value="UniProtKB-KW"/>
</dbReference>
<feature type="domain" description="DNA helicase Pif1-like DEAD-box helicase" evidence="2">
    <location>
        <begin position="1"/>
        <end position="66"/>
    </location>
</feature>
<proteinExistence type="inferred from homology"/>
<keyword evidence="1" id="KW-0067">ATP-binding</keyword>
<evidence type="ECO:0000256" key="1">
    <source>
        <dbReference type="RuleBase" id="RU363044"/>
    </source>
</evidence>
<dbReference type="InterPro" id="IPR010285">
    <property type="entry name" value="DNA_helicase_pif1-like_DEAD"/>
</dbReference>
<evidence type="ECO:0000313" key="5">
    <source>
        <dbReference type="Proteomes" id="UP000663824"/>
    </source>
</evidence>
<comment type="similarity">
    <text evidence="1">Belongs to the helicase family.</text>
</comment>
<keyword evidence="1" id="KW-0347">Helicase</keyword>
<dbReference type="AlphaFoldDB" id="A0A816UQ37"/>
<keyword evidence="1" id="KW-0227">DNA damage</keyword>
<dbReference type="InterPro" id="IPR027417">
    <property type="entry name" value="P-loop_NTPase"/>
</dbReference>